<evidence type="ECO:0000256" key="1">
    <source>
        <dbReference type="SAM" id="MobiDB-lite"/>
    </source>
</evidence>
<organism evidence="2 3">
    <name type="scientific">Williamsia sterculiae</name>
    <dbReference type="NCBI Taxonomy" id="1344003"/>
    <lineage>
        <taxon>Bacteria</taxon>
        <taxon>Bacillati</taxon>
        <taxon>Actinomycetota</taxon>
        <taxon>Actinomycetes</taxon>
        <taxon>Mycobacteriales</taxon>
        <taxon>Nocardiaceae</taxon>
        <taxon>Williamsia</taxon>
    </lineage>
</organism>
<evidence type="ECO:0000313" key="3">
    <source>
        <dbReference type="Proteomes" id="UP000186218"/>
    </source>
</evidence>
<dbReference type="EMBL" id="FTNT01000005">
    <property type="protein sequence ID" value="SIS01084.1"/>
    <property type="molecule type" value="Genomic_DNA"/>
</dbReference>
<sequence>MTFPHQGETAIGRTDELQRQEAAYEAAQHGPRDLHDHAVGGSQGTADGA</sequence>
<dbReference type="AlphaFoldDB" id="A0A1N7FLD5"/>
<evidence type="ECO:0000313" key="2">
    <source>
        <dbReference type="EMBL" id="SIS01084.1"/>
    </source>
</evidence>
<accession>A0A1N7FLD5</accession>
<feature type="region of interest" description="Disordered" evidence="1">
    <location>
        <begin position="1"/>
        <end position="49"/>
    </location>
</feature>
<name>A0A1N7FLD5_9NOCA</name>
<dbReference type="RefSeq" id="WP_200799408.1">
    <property type="nucleotide sequence ID" value="NZ_FTNT01000005.1"/>
</dbReference>
<dbReference type="Proteomes" id="UP000186218">
    <property type="component" value="Unassembled WGS sequence"/>
</dbReference>
<proteinExistence type="predicted"/>
<keyword evidence="3" id="KW-1185">Reference proteome</keyword>
<gene>
    <name evidence="2" type="ORF">SAMN05445060_2167</name>
</gene>
<protein>
    <submittedName>
        <fullName evidence="2">Uncharacterized protein</fullName>
    </submittedName>
</protein>
<reference evidence="2 3" key="1">
    <citation type="submission" date="2017-01" db="EMBL/GenBank/DDBJ databases">
        <authorList>
            <person name="Mah S.A."/>
            <person name="Swanson W.J."/>
            <person name="Moy G.W."/>
            <person name="Vacquier V.D."/>
        </authorList>
    </citation>
    <scope>NUCLEOTIDE SEQUENCE [LARGE SCALE GENOMIC DNA]</scope>
    <source>
        <strain evidence="2 3">CPCC 203464</strain>
    </source>
</reference>